<reference evidence="4" key="1">
    <citation type="submission" date="2020-07" db="EMBL/GenBank/DDBJ databases">
        <title>Genome sequence and genetic diversity analysis of an under-domesticated orphan crop, white fonio (Digitaria exilis).</title>
        <authorList>
            <person name="Bennetzen J.L."/>
            <person name="Chen S."/>
            <person name="Ma X."/>
            <person name="Wang X."/>
            <person name="Yssel A.E.J."/>
            <person name="Chaluvadi S.R."/>
            <person name="Johnson M."/>
            <person name="Gangashetty P."/>
            <person name="Hamidou F."/>
            <person name="Sanogo M.D."/>
            <person name="Zwaenepoel A."/>
            <person name="Wallace J."/>
            <person name="Van De Peer Y."/>
            <person name="Van Deynze A."/>
        </authorList>
    </citation>
    <scope>NUCLEOTIDE SEQUENCE</scope>
    <source>
        <tissue evidence="4">Leaves</tissue>
    </source>
</reference>
<protein>
    <recommendedName>
        <fullName evidence="2">Succinate dehydrogenase assembly factor 4, mitochondrial</fullName>
    </recommendedName>
</protein>
<name>A0A835BJ18_9POAL</name>
<proteinExistence type="inferred from homology"/>
<feature type="compositionally biased region" description="Low complexity" evidence="3">
    <location>
        <begin position="58"/>
        <end position="72"/>
    </location>
</feature>
<dbReference type="AlphaFoldDB" id="A0A835BJ18"/>
<dbReference type="PANTHER" id="PTHR28524">
    <property type="entry name" value="SUCCINATE DEHYDROGENASE ASSEMBLY FACTOR 4, MITOCHONDRIAL"/>
    <property type="match status" value="1"/>
</dbReference>
<feature type="compositionally biased region" description="Low complexity" evidence="3">
    <location>
        <begin position="79"/>
        <end position="103"/>
    </location>
</feature>
<dbReference type="OrthoDB" id="201362at2759"/>
<organism evidence="4 5">
    <name type="scientific">Digitaria exilis</name>
    <dbReference type="NCBI Taxonomy" id="1010633"/>
    <lineage>
        <taxon>Eukaryota</taxon>
        <taxon>Viridiplantae</taxon>
        <taxon>Streptophyta</taxon>
        <taxon>Embryophyta</taxon>
        <taxon>Tracheophyta</taxon>
        <taxon>Spermatophyta</taxon>
        <taxon>Magnoliopsida</taxon>
        <taxon>Liliopsida</taxon>
        <taxon>Poales</taxon>
        <taxon>Poaceae</taxon>
        <taxon>PACMAD clade</taxon>
        <taxon>Panicoideae</taxon>
        <taxon>Panicodae</taxon>
        <taxon>Paniceae</taxon>
        <taxon>Anthephorinae</taxon>
        <taxon>Digitaria</taxon>
    </lineage>
</organism>
<feature type="compositionally biased region" description="Basic and acidic residues" evidence="3">
    <location>
        <begin position="152"/>
        <end position="165"/>
    </location>
</feature>
<evidence type="ECO:0000313" key="5">
    <source>
        <dbReference type="Proteomes" id="UP000636709"/>
    </source>
</evidence>
<feature type="compositionally biased region" description="Basic and acidic residues" evidence="3">
    <location>
        <begin position="104"/>
        <end position="125"/>
    </location>
</feature>
<evidence type="ECO:0000313" key="4">
    <source>
        <dbReference type="EMBL" id="KAF8698197.1"/>
    </source>
</evidence>
<dbReference type="Proteomes" id="UP000636709">
    <property type="component" value="Unassembled WGS sequence"/>
</dbReference>
<dbReference type="Pfam" id="PF07896">
    <property type="entry name" value="DUF1674"/>
    <property type="match status" value="1"/>
</dbReference>
<dbReference type="GO" id="GO:0034553">
    <property type="term" value="P:mitochondrial respiratory chain complex II assembly"/>
    <property type="evidence" value="ECO:0007669"/>
    <property type="project" value="TreeGrafter"/>
</dbReference>
<evidence type="ECO:0000256" key="2">
    <source>
        <dbReference type="ARBA" id="ARBA00022170"/>
    </source>
</evidence>
<dbReference type="EMBL" id="JACEFO010001866">
    <property type="protein sequence ID" value="KAF8698197.1"/>
    <property type="molecule type" value="Genomic_DNA"/>
</dbReference>
<comment type="similarity">
    <text evidence="1">Belongs to the SDHAF4 family.</text>
</comment>
<feature type="region of interest" description="Disordered" evidence="3">
    <location>
        <begin position="32"/>
        <end position="165"/>
    </location>
</feature>
<evidence type="ECO:0000256" key="1">
    <source>
        <dbReference type="ARBA" id="ARBA00005701"/>
    </source>
</evidence>
<keyword evidence="5" id="KW-1185">Reference proteome</keyword>
<accession>A0A835BJ18</accession>
<gene>
    <name evidence="4" type="ORF">HU200_035716</name>
</gene>
<comment type="caution">
    <text evidence="4">The sequence shown here is derived from an EMBL/GenBank/DDBJ whole genome shotgun (WGS) entry which is preliminary data.</text>
</comment>
<dbReference type="PANTHER" id="PTHR28524:SF3">
    <property type="entry name" value="SUCCINATE DEHYDROGENASE ASSEMBLY FACTOR 4, MITOCHONDRIAL"/>
    <property type="match status" value="1"/>
</dbReference>
<evidence type="ECO:0000256" key="3">
    <source>
        <dbReference type="SAM" id="MobiDB-lite"/>
    </source>
</evidence>
<sequence>MGPRRYIRQWHLRPTTEPVVAWAGLRTVLRPTSSVAHTRQSESRRSTAPPQHGSGTMAASLRRLASALSHASQPPPSPVLLLRVALSSSAPSTTDPPAATAPEAARKVEAEEAKGAADAGEGKKEEEDDGSGVHVNKATGEIGGPRGPEPTRYGDWERGGRCSDF</sequence>
<dbReference type="InterPro" id="IPR012875">
    <property type="entry name" value="SDHF4"/>
</dbReference>
<dbReference type="GO" id="GO:0005739">
    <property type="term" value="C:mitochondrion"/>
    <property type="evidence" value="ECO:0007669"/>
    <property type="project" value="TreeGrafter"/>
</dbReference>